<dbReference type="RefSeq" id="WP_274151039.1">
    <property type="nucleotide sequence ID" value="NZ_CP117811.1"/>
</dbReference>
<sequence length="192" mass="22211">MSKYRVWYDGEPEYTEFDTLAKALKYVRKTKVLDESNSGLEECTDGYWDEWMDSDDQEIHDHLYMYGGKSPYLKKSAVKSEPVRPSIMDTVSFSREDLIASLEEDDEDEESEEDDEITDPEDEEEALDEESLDERLMNVIGVSPKTTTEVTTEAGSDTETPEEFIGEDEMSEFEDDVDEDLEVEDEDEDEEK</sequence>
<proteinExistence type="predicted"/>
<reference evidence="2 3" key="1">
    <citation type="submission" date="2023-02" db="EMBL/GenBank/DDBJ databases">
        <title>Genome sequence of Lentisphaera profundi SAORIC-696.</title>
        <authorList>
            <person name="Kim e."/>
            <person name="Cho J.-C."/>
            <person name="Choi A."/>
            <person name="Kang I."/>
        </authorList>
    </citation>
    <scope>NUCLEOTIDE SEQUENCE [LARGE SCALE GENOMIC DNA]</scope>
    <source>
        <strain evidence="2 3">SAORIC-696</strain>
    </source>
</reference>
<evidence type="ECO:0000313" key="2">
    <source>
        <dbReference type="EMBL" id="WDE96945.1"/>
    </source>
</evidence>
<feature type="compositionally biased region" description="Acidic residues" evidence="1">
    <location>
        <begin position="159"/>
        <end position="192"/>
    </location>
</feature>
<accession>A0ABY7VRW1</accession>
<keyword evidence="3" id="KW-1185">Reference proteome</keyword>
<name>A0ABY7VRW1_9BACT</name>
<organism evidence="2 3">
    <name type="scientific">Lentisphaera profundi</name>
    <dbReference type="NCBI Taxonomy" id="1658616"/>
    <lineage>
        <taxon>Bacteria</taxon>
        <taxon>Pseudomonadati</taxon>
        <taxon>Lentisphaerota</taxon>
        <taxon>Lentisphaeria</taxon>
        <taxon>Lentisphaerales</taxon>
        <taxon>Lentisphaeraceae</taxon>
        <taxon>Lentisphaera</taxon>
    </lineage>
</organism>
<feature type="compositionally biased region" description="Polar residues" evidence="1">
    <location>
        <begin position="144"/>
        <end position="158"/>
    </location>
</feature>
<evidence type="ECO:0000313" key="3">
    <source>
        <dbReference type="Proteomes" id="UP001214250"/>
    </source>
</evidence>
<feature type="compositionally biased region" description="Acidic residues" evidence="1">
    <location>
        <begin position="102"/>
        <end position="132"/>
    </location>
</feature>
<protein>
    <submittedName>
        <fullName evidence="2">Uncharacterized protein</fullName>
    </submittedName>
</protein>
<evidence type="ECO:0000256" key="1">
    <source>
        <dbReference type="SAM" id="MobiDB-lite"/>
    </source>
</evidence>
<dbReference type="Proteomes" id="UP001214250">
    <property type="component" value="Chromosome 1"/>
</dbReference>
<feature type="region of interest" description="Disordered" evidence="1">
    <location>
        <begin position="89"/>
        <end position="192"/>
    </location>
</feature>
<gene>
    <name evidence="2" type="ORF">PQO03_03090</name>
</gene>
<dbReference type="EMBL" id="CP117811">
    <property type="protein sequence ID" value="WDE96945.1"/>
    <property type="molecule type" value="Genomic_DNA"/>
</dbReference>